<dbReference type="SUPFAM" id="SSF56524">
    <property type="entry name" value="Oxidoreductase molybdopterin-binding domain"/>
    <property type="match status" value="1"/>
</dbReference>
<dbReference type="InterPro" id="IPR008335">
    <property type="entry name" value="Mopterin_OxRdtase_euk"/>
</dbReference>
<comment type="cofactor">
    <cofactor evidence="1">
        <name>Mo-molybdopterin</name>
        <dbReference type="ChEBI" id="CHEBI:71302"/>
    </cofactor>
</comment>
<dbReference type="Gene3D" id="3.90.420.10">
    <property type="entry name" value="Oxidoreductase, molybdopterin-binding domain"/>
    <property type="match status" value="1"/>
</dbReference>
<dbReference type="PANTHER" id="PTHR19372:SF7">
    <property type="entry name" value="SULFITE OXIDASE, MITOCHONDRIAL"/>
    <property type="match status" value="1"/>
</dbReference>
<keyword evidence="9" id="KW-1185">Reference proteome</keyword>
<comment type="caution">
    <text evidence="8">The sequence shown here is derived from an EMBL/GenBank/DDBJ whole genome shotgun (WGS) entry which is preliminary data.</text>
</comment>
<dbReference type="PANTHER" id="PTHR19372">
    <property type="entry name" value="SULFITE REDUCTASE"/>
    <property type="match status" value="1"/>
</dbReference>
<sequence>MSMSLPASDSAPPRASARTSPNEPGPATPGRRQFLATSAAATAAALTAPRAAGQLTTGNPLQVKPANCTTVPDTPTPARPDPQNASRVFSAAETVLAFRNHGMQAEFLREPLTPLGGHYLLIHFDVPHLEAKGYSVAIDGRVRNPTRLSLDDLKQRPTIKQVVTLECAGTGRSTLHPRAVYVPWFKEAMGQYQWTGTPLRPILEQAGLLDDAVEVLFTGWDTGIDLGVEHAFERSLPIKEALRDEVMLAWEHNGVPLLPQHGFPLRLVVPAWYGMASVKWLRAITVLNEPFRGVEQSKVYRYQQVKGEPGEPVTFKRVHSLITPPGMPDLITRQRFLAPGRVTLQGVAWSGAGRITRVEVSTDDAATWREATLVPVSEDRFAWTQWRIDWDAGPGEHILACRATDEAGDVQPVNPENRWNRQGMGVNGVQRVHVTVQGGIGASQSRVPSAAHVVVPGAEPVTVPGTVNTLAAQQS</sequence>
<evidence type="ECO:0000259" key="6">
    <source>
        <dbReference type="Pfam" id="PF00174"/>
    </source>
</evidence>
<dbReference type="GO" id="GO:0030151">
    <property type="term" value="F:molybdenum ion binding"/>
    <property type="evidence" value="ECO:0007669"/>
    <property type="project" value="InterPro"/>
</dbReference>
<proteinExistence type="predicted"/>
<evidence type="ECO:0000313" key="8">
    <source>
        <dbReference type="EMBL" id="TFZ06455.1"/>
    </source>
</evidence>
<evidence type="ECO:0000259" key="7">
    <source>
        <dbReference type="Pfam" id="PF03404"/>
    </source>
</evidence>
<dbReference type="OrthoDB" id="9795587at2"/>
<feature type="compositionally biased region" description="Low complexity" evidence="5">
    <location>
        <begin position="1"/>
        <end position="21"/>
    </location>
</feature>
<dbReference type="CDD" id="cd02110">
    <property type="entry name" value="SO_family_Moco_dimer"/>
    <property type="match status" value="1"/>
</dbReference>
<keyword evidence="4" id="KW-0560">Oxidoreductase</keyword>
<name>A0A4Z0C8P0_9BURK</name>
<feature type="domain" description="Oxidoreductase molybdopterin-binding" evidence="6">
    <location>
        <begin position="123"/>
        <end position="293"/>
    </location>
</feature>
<organism evidence="8 9">
    <name type="scientific">Ramlibacter henchirensis</name>
    <dbReference type="NCBI Taxonomy" id="204072"/>
    <lineage>
        <taxon>Bacteria</taxon>
        <taxon>Pseudomonadati</taxon>
        <taxon>Pseudomonadota</taxon>
        <taxon>Betaproteobacteria</taxon>
        <taxon>Burkholderiales</taxon>
        <taxon>Comamonadaceae</taxon>
        <taxon>Ramlibacter</taxon>
    </lineage>
</organism>
<dbReference type="Proteomes" id="UP000298180">
    <property type="component" value="Unassembled WGS sequence"/>
</dbReference>
<dbReference type="AlphaFoldDB" id="A0A4Z0C8P0"/>
<evidence type="ECO:0000256" key="3">
    <source>
        <dbReference type="ARBA" id="ARBA00022723"/>
    </source>
</evidence>
<dbReference type="EMBL" id="SMLM01000001">
    <property type="protein sequence ID" value="TFZ06455.1"/>
    <property type="molecule type" value="Genomic_DNA"/>
</dbReference>
<evidence type="ECO:0000256" key="5">
    <source>
        <dbReference type="SAM" id="MobiDB-lite"/>
    </source>
</evidence>
<protein>
    <submittedName>
        <fullName evidence="8">Twin-arginine translocation signal domain-containing protein</fullName>
    </submittedName>
</protein>
<feature type="region of interest" description="Disordered" evidence="5">
    <location>
        <begin position="1"/>
        <end position="40"/>
    </location>
</feature>
<keyword evidence="3" id="KW-0479">Metal-binding</keyword>
<dbReference type="PRINTS" id="PR00407">
    <property type="entry name" value="EUMOPTERIN"/>
</dbReference>
<dbReference type="InterPro" id="IPR005066">
    <property type="entry name" value="MoCF_OxRdtse_dimer"/>
</dbReference>
<feature type="domain" description="Moybdenum cofactor oxidoreductase dimerisation" evidence="7">
    <location>
        <begin position="318"/>
        <end position="436"/>
    </location>
</feature>
<dbReference type="SUPFAM" id="SSF81296">
    <property type="entry name" value="E set domains"/>
    <property type="match status" value="1"/>
</dbReference>
<dbReference type="NCBIfam" id="TIGR01409">
    <property type="entry name" value="TAT_signal_seq"/>
    <property type="match status" value="1"/>
</dbReference>
<accession>A0A4Z0C8P0</accession>
<reference evidence="8 9" key="1">
    <citation type="submission" date="2019-03" db="EMBL/GenBank/DDBJ databases">
        <title>Ramlibacter henchirensis DSM 14656, whole genome shotgun sequence.</title>
        <authorList>
            <person name="Zhang X."/>
            <person name="Feng G."/>
            <person name="Zhu H."/>
        </authorList>
    </citation>
    <scope>NUCLEOTIDE SEQUENCE [LARGE SCALE GENOMIC DNA]</scope>
    <source>
        <strain evidence="8 9">DSM 14656</strain>
    </source>
</reference>
<keyword evidence="2" id="KW-0500">Molybdenum</keyword>
<dbReference type="InterPro" id="IPR014756">
    <property type="entry name" value="Ig_E-set"/>
</dbReference>
<evidence type="ECO:0000256" key="1">
    <source>
        <dbReference type="ARBA" id="ARBA00001924"/>
    </source>
</evidence>
<dbReference type="GO" id="GO:0006790">
    <property type="term" value="P:sulfur compound metabolic process"/>
    <property type="evidence" value="ECO:0007669"/>
    <property type="project" value="TreeGrafter"/>
</dbReference>
<dbReference type="InterPro" id="IPR006311">
    <property type="entry name" value="TAT_signal"/>
</dbReference>
<dbReference type="InterPro" id="IPR019546">
    <property type="entry name" value="TAT_signal_bac_arc"/>
</dbReference>
<dbReference type="GO" id="GO:0008482">
    <property type="term" value="F:sulfite oxidase activity"/>
    <property type="evidence" value="ECO:0007669"/>
    <property type="project" value="TreeGrafter"/>
</dbReference>
<evidence type="ECO:0000313" key="9">
    <source>
        <dbReference type="Proteomes" id="UP000298180"/>
    </source>
</evidence>
<dbReference type="GO" id="GO:0020037">
    <property type="term" value="F:heme binding"/>
    <property type="evidence" value="ECO:0007669"/>
    <property type="project" value="TreeGrafter"/>
</dbReference>
<dbReference type="InterPro" id="IPR036374">
    <property type="entry name" value="OxRdtase_Mopterin-bd_sf"/>
</dbReference>
<feature type="region of interest" description="Disordered" evidence="5">
    <location>
        <begin position="52"/>
        <end position="84"/>
    </location>
</feature>
<dbReference type="GO" id="GO:0043546">
    <property type="term" value="F:molybdopterin cofactor binding"/>
    <property type="evidence" value="ECO:0007669"/>
    <property type="project" value="TreeGrafter"/>
</dbReference>
<evidence type="ECO:0000256" key="4">
    <source>
        <dbReference type="ARBA" id="ARBA00023002"/>
    </source>
</evidence>
<evidence type="ECO:0000256" key="2">
    <source>
        <dbReference type="ARBA" id="ARBA00022505"/>
    </source>
</evidence>
<dbReference type="InterPro" id="IPR000572">
    <property type="entry name" value="OxRdtase_Mopterin-bd_dom"/>
</dbReference>
<dbReference type="PROSITE" id="PS51318">
    <property type="entry name" value="TAT"/>
    <property type="match status" value="1"/>
</dbReference>
<dbReference type="Pfam" id="PF00174">
    <property type="entry name" value="Oxidored_molyb"/>
    <property type="match status" value="1"/>
</dbReference>
<dbReference type="Gene3D" id="2.60.40.650">
    <property type="match status" value="1"/>
</dbReference>
<gene>
    <name evidence="8" type="ORF">EZ313_07415</name>
</gene>
<dbReference type="Pfam" id="PF03404">
    <property type="entry name" value="Mo-co_dimer"/>
    <property type="match status" value="1"/>
</dbReference>